<dbReference type="PRINTS" id="PR00039">
    <property type="entry name" value="HTHLYSR"/>
</dbReference>
<dbReference type="Gene3D" id="1.10.10.10">
    <property type="entry name" value="Winged helix-like DNA-binding domain superfamily/Winged helix DNA-binding domain"/>
    <property type="match status" value="1"/>
</dbReference>
<comment type="caution">
    <text evidence="6">The sequence shown here is derived from an EMBL/GenBank/DDBJ whole genome shotgun (WGS) entry which is preliminary data.</text>
</comment>
<evidence type="ECO:0000256" key="3">
    <source>
        <dbReference type="ARBA" id="ARBA00023125"/>
    </source>
</evidence>
<sequence>MLDWDDLRYFLAVARHGNLSAAARALKVTQPTVGRRLEAFERRLGAKLFLRSPSGFALSAAGESVLGHAERMEQGALAAELAAGGRDAGLRGHLRVTASEWLAVRVLGPLLVPFLARHPAISVDLIADARWLSLPRREADIALRPAAFEHHEVFQREVARIGFGLYASETYLAERGPPDFDRQCEGHALVTMSDEPPAVADLPWLGAVAGKARVAARTNGREAQATMGAAGVGLACLPRYLGDATPGLRLLSPPSPPPERALWLGVHRDARAVPRVKALVAFVVDALAPLRRALRPEPRPRPIG</sequence>
<evidence type="ECO:0000313" key="6">
    <source>
        <dbReference type="EMBL" id="KYF66713.1"/>
    </source>
</evidence>
<dbReference type="SUPFAM" id="SSF53850">
    <property type="entry name" value="Periplasmic binding protein-like II"/>
    <property type="match status" value="1"/>
</dbReference>
<keyword evidence="3" id="KW-0238">DNA-binding</keyword>
<feature type="domain" description="HTH lysR-type" evidence="5">
    <location>
        <begin position="2"/>
        <end position="59"/>
    </location>
</feature>
<evidence type="ECO:0000313" key="7">
    <source>
        <dbReference type="Proteomes" id="UP000075260"/>
    </source>
</evidence>
<dbReference type="GO" id="GO:0006351">
    <property type="term" value="P:DNA-templated transcription"/>
    <property type="evidence" value="ECO:0007669"/>
    <property type="project" value="TreeGrafter"/>
</dbReference>
<dbReference type="AlphaFoldDB" id="A0A150QFM7"/>
<reference evidence="6 7" key="1">
    <citation type="submission" date="2014-02" db="EMBL/GenBank/DDBJ databases">
        <title>The small core and large imbalanced accessory genome model reveals a collaborative survival strategy of Sorangium cellulosum strains in nature.</title>
        <authorList>
            <person name="Han K."/>
            <person name="Peng R."/>
            <person name="Blom J."/>
            <person name="Li Y.-Z."/>
        </authorList>
    </citation>
    <scope>NUCLEOTIDE SEQUENCE [LARGE SCALE GENOMIC DNA]</scope>
    <source>
        <strain evidence="6 7">So0008-312</strain>
    </source>
</reference>
<evidence type="ECO:0000256" key="1">
    <source>
        <dbReference type="ARBA" id="ARBA00009437"/>
    </source>
</evidence>
<gene>
    <name evidence="6" type="ORF">BE15_02890</name>
</gene>
<dbReference type="SUPFAM" id="SSF46785">
    <property type="entry name" value="Winged helix' DNA-binding domain"/>
    <property type="match status" value="1"/>
</dbReference>
<dbReference type="Pfam" id="PF03466">
    <property type="entry name" value="LysR_substrate"/>
    <property type="match status" value="1"/>
</dbReference>
<dbReference type="GO" id="GO:0003700">
    <property type="term" value="F:DNA-binding transcription factor activity"/>
    <property type="evidence" value="ECO:0007669"/>
    <property type="project" value="InterPro"/>
</dbReference>
<dbReference type="EMBL" id="JEMA01000718">
    <property type="protein sequence ID" value="KYF66713.1"/>
    <property type="molecule type" value="Genomic_DNA"/>
</dbReference>
<evidence type="ECO:0000256" key="4">
    <source>
        <dbReference type="ARBA" id="ARBA00023163"/>
    </source>
</evidence>
<evidence type="ECO:0000259" key="5">
    <source>
        <dbReference type="PROSITE" id="PS50931"/>
    </source>
</evidence>
<dbReference type="InterPro" id="IPR036388">
    <property type="entry name" value="WH-like_DNA-bd_sf"/>
</dbReference>
<dbReference type="InterPro" id="IPR036390">
    <property type="entry name" value="WH_DNA-bd_sf"/>
</dbReference>
<dbReference type="Proteomes" id="UP000075260">
    <property type="component" value="Unassembled WGS sequence"/>
</dbReference>
<dbReference type="InterPro" id="IPR058163">
    <property type="entry name" value="LysR-type_TF_proteobact-type"/>
</dbReference>
<accession>A0A150QFM7</accession>
<dbReference type="PANTHER" id="PTHR30537:SF3">
    <property type="entry name" value="TRANSCRIPTIONAL REGULATORY PROTEIN"/>
    <property type="match status" value="1"/>
</dbReference>
<dbReference type="RefSeq" id="WP_061610338.1">
    <property type="nucleotide sequence ID" value="NZ_JEMA01000718.1"/>
</dbReference>
<dbReference type="InterPro" id="IPR000847">
    <property type="entry name" value="LysR_HTH_N"/>
</dbReference>
<dbReference type="GO" id="GO:0043565">
    <property type="term" value="F:sequence-specific DNA binding"/>
    <property type="evidence" value="ECO:0007669"/>
    <property type="project" value="TreeGrafter"/>
</dbReference>
<dbReference type="PROSITE" id="PS50931">
    <property type="entry name" value="HTH_LYSR"/>
    <property type="match status" value="1"/>
</dbReference>
<keyword evidence="2" id="KW-0805">Transcription regulation</keyword>
<dbReference type="InterPro" id="IPR005119">
    <property type="entry name" value="LysR_subst-bd"/>
</dbReference>
<name>A0A150QFM7_SORCE</name>
<protein>
    <submittedName>
        <fullName evidence="6">LysR family transcriptional regulator</fullName>
    </submittedName>
</protein>
<comment type="similarity">
    <text evidence="1">Belongs to the LysR transcriptional regulatory family.</text>
</comment>
<proteinExistence type="inferred from homology"/>
<dbReference type="PANTHER" id="PTHR30537">
    <property type="entry name" value="HTH-TYPE TRANSCRIPTIONAL REGULATOR"/>
    <property type="match status" value="1"/>
</dbReference>
<keyword evidence="4" id="KW-0804">Transcription</keyword>
<dbReference type="OrthoDB" id="5338251at2"/>
<dbReference type="Gene3D" id="3.40.190.290">
    <property type="match status" value="1"/>
</dbReference>
<evidence type="ECO:0000256" key="2">
    <source>
        <dbReference type="ARBA" id="ARBA00023015"/>
    </source>
</evidence>
<dbReference type="Pfam" id="PF00126">
    <property type="entry name" value="HTH_1"/>
    <property type="match status" value="1"/>
</dbReference>
<organism evidence="6 7">
    <name type="scientific">Sorangium cellulosum</name>
    <name type="common">Polyangium cellulosum</name>
    <dbReference type="NCBI Taxonomy" id="56"/>
    <lineage>
        <taxon>Bacteria</taxon>
        <taxon>Pseudomonadati</taxon>
        <taxon>Myxococcota</taxon>
        <taxon>Polyangia</taxon>
        <taxon>Polyangiales</taxon>
        <taxon>Polyangiaceae</taxon>
        <taxon>Sorangium</taxon>
    </lineage>
</organism>